<gene>
    <name evidence="1" type="ORF">AB8B28_11280</name>
</gene>
<dbReference type="EMBL" id="CP165647">
    <property type="protein sequence ID" value="XDU62201.1"/>
    <property type="molecule type" value="Genomic_DNA"/>
</dbReference>
<name>A0AB39V3H5_9FUSO</name>
<accession>A0AB39V3H5</accession>
<proteinExistence type="predicted"/>
<dbReference type="AlphaFoldDB" id="A0AB39V3H5"/>
<protein>
    <submittedName>
        <fullName evidence="1">Uncharacterized protein</fullName>
    </submittedName>
</protein>
<dbReference type="KEGG" id="lala:AB8B28_11280"/>
<reference evidence="1" key="1">
    <citation type="submission" date="2024-07" db="EMBL/GenBank/DDBJ databases">
        <authorList>
            <person name="Li X.-J."/>
            <person name="Wang X."/>
        </authorList>
    </citation>
    <scope>NUCLEOTIDE SEQUENCE</scope>
    <source>
        <strain evidence="1">HSP-536</strain>
    </source>
</reference>
<organism evidence="1">
    <name type="scientific">Leptotrichia alba</name>
    <dbReference type="NCBI Taxonomy" id="3239304"/>
    <lineage>
        <taxon>Bacteria</taxon>
        <taxon>Fusobacteriati</taxon>
        <taxon>Fusobacteriota</taxon>
        <taxon>Fusobacteriia</taxon>
        <taxon>Fusobacteriales</taxon>
        <taxon>Leptotrichiaceae</taxon>
        <taxon>Leptotrichia</taxon>
    </lineage>
</organism>
<dbReference type="RefSeq" id="WP_369715861.1">
    <property type="nucleotide sequence ID" value="NZ_CP165647.1"/>
</dbReference>
<sequence>MFTANMSLSFKYLMETRSKYINLGHDYFTSRVGYSEIWDRTKRLGDAYYED</sequence>
<evidence type="ECO:0000313" key="1">
    <source>
        <dbReference type="EMBL" id="XDU62201.1"/>
    </source>
</evidence>